<dbReference type="InterPro" id="IPR036291">
    <property type="entry name" value="NAD(P)-bd_dom_sf"/>
</dbReference>
<dbReference type="Pfam" id="PF03807">
    <property type="entry name" value="F420_oxidored"/>
    <property type="match status" value="1"/>
</dbReference>
<accession>A0A8T0BFV1</accession>
<dbReference type="GO" id="GO:0016491">
    <property type="term" value="F:oxidoreductase activity"/>
    <property type="evidence" value="ECO:0007669"/>
    <property type="project" value="UniProtKB-KW"/>
</dbReference>
<proteinExistence type="inferred from homology"/>
<evidence type="ECO:0000313" key="8">
    <source>
        <dbReference type="EMBL" id="KAF7704396.1"/>
    </source>
</evidence>
<evidence type="ECO:0000256" key="3">
    <source>
        <dbReference type="ARBA" id="ARBA00023002"/>
    </source>
</evidence>
<dbReference type="SUPFAM" id="SSF51735">
    <property type="entry name" value="NAD(P)-binding Rossmann-fold domains"/>
    <property type="match status" value="1"/>
</dbReference>
<dbReference type="InterPro" id="IPR009038">
    <property type="entry name" value="GOLD_dom"/>
</dbReference>
<dbReference type="GO" id="GO:0000139">
    <property type="term" value="C:Golgi membrane"/>
    <property type="evidence" value="ECO:0007669"/>
    <property type="project" value="TreeGrafter"/>
</dbReference>
<evidence type="ECO:0000256" key="2">
    <source>
        <dbReference type="ARBA" id="ARBA00022990"/>
    </source>
</evidence>
<evidence type="ECO:0000256" key="5">
    <source>
        <dbReference type="ARBA" id="ARBA00072230"/>
    </source>
</evidence>
<dbReference type="PANTHER" id="PTHR22973">
    <property type="entry name" value="LD35087P"/>
    <property type="match status" value="1"/>
</dbReference>
<evidence type="ECO:0000256" key="1">
    <source>
        <dbReference type="ARBA" id="ARBA00005525"/>
    </source>
</evidence>
<dbReference type="InterPro" id="IPR052269">
    <property type="entry name" value="Golgi-PI4KB_interaction"/>
</dbReference>
<comment type="caution">
    <text evidence="8">The sequence shown here is derived from an EMBL/GenBank/DDBJ whole genome shotgun (WGS) entry which is preliminary data.</text>
</comment>
<comment type="similarity">
    <text evidence="1">Belongs to the pyrroline-5-carboxylate reductase family.</text>
</comment>
<protein>
    <recommendedName>
        <fullName evidence="5">NADP-dependent oxidoreductase domain-containing protein 1</fullName>
    </recommendedName>
</protein>
<feature type="domain" description="GOLD" evidence="7">
    <location>
        <begin position="446"/>
        <end position="594"/>
    </location>
</feature>
<dbReference type="FunFam" id="3.40.50.720:FF:000447">
    <property type="entry name" value="NADP dependent oxidoreductase domain containing 1"/>
    <property type="match status" value="1"/>
</dbReference>
<evidence type="ECO:0000256" key="6">
    <source>
        <dbReference type="SAM" id="MobiDB-lite"/>
    </source>
</evidence>
<dbReference type="Proteomes" id="UP000606274">
    <property type="component" value="Unassembled WGS sequence"/>
</dbReference>
<reference evidence="8" key="1">
    <citation type="submission" date="2020-08" db="EMBL/GenBank/DDBJ databases">
        <title>Chromosome-level assembly of Southern catfish (Silurus meridionalis) provides insights into visual adaptation to the nocturnal and benthic lifestyles.</title>
        <authorList>
            <person name="Zhang Y."/>
            <person name="Wang D."/>
            <person name="Peng Z."/>
        </authorList>
    </citation>
    <scope>NUCLEOTIDE SEQUENCE</scope>
    <source>
        <strain evidence="8">SWU-2019-XX</strain>
        <tissue evidence="8">Muscle</tissue>
    </source>
</reference>
<dbReference type="EMBL" id="JABFDY010000008">
    <property type="protein sequence ID" value="KAF7704396.1"/>
    <property type="molecule type" value="Genomic_DNA"/>
</dbReference>
<comment type="function">
    <text evidence="4">Probable oxidoreductase.</text>
</comment>
<organism evidence="8 9">
    <name type="scientific">Silurus meridionalis</name>
    <name type="common">Southern catfish</name>
    <name type="synonym">Silurus soldatovi meridionalis</name>
    <dbReference type="NCBI Taxonomy" id="175797"/>
    <lineage>
        <taxon>Eukaryota</taxon>
        <taxon>Metazoa</taxon>
        <taxon>Chordata</taxon>
        <taxon>Craniata</taxon>
        <taxon>Vertebrata</taxon>
        <taxon>Euteleostomi</taxon>
        <taxon>Actinopterygii</taxon>
        <taxon>Neopterygii</taxon>
        <taxon>Teleostei</taxon>
        <taxon>Ostariophysi</taxon>
        <taxon>Siluriformes</taxon>
        <taxon>Siluridae</taxon>
        <taxon>Silurus</taxon>
    </lineage>
</organism>
<evidence type="ECO:0000256" key="4">
    <source>
        <dbReference type="ARBA" id="ARBA00054560"/>
    </source>
</evidence>
<dbReference type="PROSITE" id="PS50866">
    <property type="entry name" value="GOLD"/>
    <property type="match status" value="1"/>
</dbReference>
<sequence>MDLNVDVKSVQFESGLGEQEQELVFLRARSSALTVCGCAHAVFLCRLASEARNKLNHQNNKSDLQPVKVGIIGGGHIGKQLALLLLTVPGFKPSNINMSTKRPDSLSEFLNRGVDCYFDNRRLATWADVIFLCVLPSHLRHVCAELHSQLPSHCLVYSFTSAVQSHRLALLLGHTFILRPQYSFMTGDSGHLWLRHNQVAAALKDKEVLSASCPLSMSGGLCLDQRWISAVLYSLLNMCTAEGLRAKQTVQLLNELLQTTSPNSTLTCQSFVNSSWAYTLNNSEELFPWINLIDVQTKQSPLTFCLSGFLTWVQISVLSSSCDFQRTAGSSKMEKVEATSELQSRLSSLSVSSFSGIASKTCDSNPLDRLQSTDLSQAAIPPDNQSHMDDNSNTKGLEQPTKDKPAAEGDSVESSTTEKTSNPGEKQALPLQPANTWTSGALKELKAKLRQEKDSVVTVYRGDIMTVHVPTIPEAKRVCWEFATDGYDLGFGVYFDWTPVTTRDITVHISESSDDEDEEEELEAGPVVPGDVEKGSKSRANSNLGEILPVYRQDSHLAVQGGSHSFPGEGTYLIKFDNSYSLWRNKTLYYRVYYSA</sequence>
<dbReference type="InterPro" id="IPR036598">
    <property type="entry name" value="GOLD_dom_sf"/>
</dbReference>
<keyword evidence="9" id="KW-1185">Reference proteome</keyword>
<evidence type="ECO:0000259" key="7">
    <source>
        <dbReference type="PROSITE" id="PS50866"/>
    </source>
</evidence>
<feature type="compositionally biased region" description="Polar residues" evidence="6">
    <location>
        <begin position="412"/>
        <end position="424"/>
    </location>
</feature>
<keyword evidence="3" id="KW-0560">Oxidoreductase</keyword>
<dbReference type="Pfam" id="PF13897">
    <property type="entry name" value="GOLD_2"/>
    <property type="match status" value="1"/>
</dbReference>
<dbReference type="PANTHER" id="PTHR22973:SF3">
    <property type="entry name" value="PROTEIN TMED8"/>
    <property type="match status" value="1"/>
</dbReference>
<dbReference type="AlphaFoldDB" id="A0A8T0BFV1"/>
<feature type="compositionally biased region" description="Acidic residues" evidence="6">
    <location>
        <begin position="512"/>
        <end position="523"/>
    </location>
</feature>
<feature type="region of interest" description="Disordered" evidence="6">
    <location>
        <begin position="378"/>
        <end position="435"/>
    </location>
</feature>
<name>A0A8T0BFV1_SILME</name>
<feature type="region of interest" description="Disordered" evidence="6">
    <location>
        <begin position="510"/>
        <end position="539"/>
    </location>
</feature>
<keyword evidence="2" id="KW-0007">Acetylation</keyword>
<gene>
    <name evidence="8" type="ORF">HF521_021468</name>
</gene>
<dbReference type="Gene3D" id="3.40.50.720">
    <property type="entry name" value="NAD(P)-binding Rossmann-like Domain"/>
    <property type="match status" value="1"/>
</dbReference>
<dbReference type="Gene3D" id="2.60.120.680">
    <property type="entry name" value="GOLD domain"/>
    <property type="match status" value="1"/>
</dbReference>
<evidence type="ECO:0000313" key="9">
    <source>
        <dbReference type="Proteomes" id="UP000606274"/>
    </source>
</evidence>
<dbReference type="InterPro" id="IPR028939">
    <property type="entry name" value="P5C_Rdtase_cat_N"/>
</dbReference>
<dbReference type="SUPFAM" id="SSF101576">
    <property type="entry name" value="Supernatant protein factor (SPF), C-terminal domain"/>
    <property type="match status" value="1"/>
</dbReference>